<evidence type="ECO:0000256" key="4">
    <source>
        <dbReference type="ARBA" id="ARBA00022989"/>
    </source>
</evidence>
<dbReference type="InterPro" id="IPR018385">
    <property type="entry name" value="C4_dicarb_anaerob_car-like"/>
</dbReference>
<keyword evidence="2" id="KW-1003">Cell membrane</keyword>
<feature type="transmembrane region" description="Helical" evidence="6">
    <location>
        <begin position="134"/>
        <end position="157"/>
    </location>
</feature>
<comment type="subcellular location">
    <subcellularLocation>
        <location evidence="1">Cell membrane</location>
        <topology evidence="1">Multi-pass membrane protein</topology>
    </subcellularLocation>
</comment>
<feature type="transmembrane region" description="Helical" evidence="6">
    <location>
        <begin position="169"/>
        <end position="188"/>
    </location>
</feature>
<dbReference type="Proteomes" id="UP000568839">
    <property type="component" value="Unassembled WGS sequence"/>
</dbReference>
<dbReference type="GO" id="GO:0005886">
    <property type="term" value="C:plasma membrane"/>
    <property type="evidence" value="ECO:0007669"/>
    <property type="project" value="UniProtKB-SubCell"/>
</dbReference>
<sequence>MLIPQGAFEREELPDGTSTVVPGTFSFIDAGNLGFFDLVFAIPNGMVQAAPLILGGIWIGGLFAIIERTGLLDIVVQSIINVFRSKKMLVIPAIMIPIAAFFALTGALEMMLIIIPAVIPLMLKLGFDRFTGFATAMVGGIAGFTVALTAPATVGVAQSIAELPLYSGLSLRLMLIFIILSVGIWYVWRYARKVMRDPTSSYVYGDELDAEFLNHEQFRKTDWSTDFSGVWIRSDDVGASDTRVVFY</sequence>
<comment type="caution">
    <text evidence="7">The sequence shown here is derived from an EMBL/GenBank/DDBJ whole genome shotgun (WGS) entry which is preliminary data.</text>
</comment>
<proteinExistence type="predicted"/>
<keyword evidence="4 6" id="KW-1133">Transmembrane helix</keyword>
<protein>
    <submittedName>
        <fullName evidence="7">Putative ion transporter superfamily protein YfcC</fullName>
    </submittedName>
</protein>
<keyword evidence="3 6" id="KW-0812">Transmembrane</keyword>
<evidence type="ECO:0000256" key="5">
    <source>
        <dbReference type="ARBA" id="ARBA00023136"/>
    </source>
</evidence>
<name>A0A841PIQ0_9BACL</name>
<accession>A0A841PIQ0</accession>
<evidence type="ECO:0000256" key="3">
    <source>
        <dbReference type="ARBA" id="ARBA00022692"/>
    </source>
</evidence>
<evidence type="ECO:0000256" key="1">
    <source>
        <dbReference type="ARBA" id="ARBA00004651"/>
    </source>
</evidence>
<feature type="transmembrane region" description="Helical" evidence="6">
    <location>
        <begin position="87"/>
        <end position="104"/>
    </location>
</feature>
<dbReference type="PANTHER" id="PTHR43652">
    <property type="entry name" value="BASIC AMINO ACID ANTIPORTER YFCC-RELATED"/>
    <property type="match status" value="1"/>
</dbReference>
<evidence type="ECO:0000256" key="2">
    <source>
        <dbReference type="ARBA" id="ARBA00022475"/>
    </source>
</evidence>
<feature type="transmembrane region" description="Helical" evidence="6">
    <location>
        <begin position="110"/>
        <end position="127"/>
    </location>
</feature>
<dbReference type="AlphaFoldDB" id="A0A841PIQ0"/>
<dbReference type="InterPro" id="IPR051679">
    <property type="entry name" value="DASS-Related_Transporters"/>
</dbReference>
<reference evidence="7 8" key="1">
    <citation type="submission" date="2020-08" db="EMBL/GenBank/DDBJ databases">
        <title>Genomic Encyclopedia of Type Strains, Phase IV (KMG-IV): sequencing the most valuable type-strain genomes for metagenomic binning, comparative biology and taxonomic classification.</title>
        <authorList>
            <person name="Goeker M."/>
        </authorList>
    </citation>
    <scope>NUCLEOTIDE SEQUENCE [LARGE SCALE GENOMIC DNA]</scope>
    <source>
        <strain evidence="7 8">DSM 21769</strain>
    </source>
</reference>
<dbReference type="EMBL" id="JACHHJ010000001">
    <property type="protein sequence ID" value="MBB6448757.1"/>
    <property type="molecule type" value="Genomic_DNA"/>
</dbReference>
<organism evidence="7 8">
    <name type="scientific">Geomicrobium halophilum</name>
    <dbReference type="NCBI Taxonomy" id="549000"/>
    <lineage>
        <taxon>Bacteria</taxon>
        <taxon>Bacillati</taxon>
        <taxon>Bacillota</taxon>
        <taxon>Bacilli</taxon>
        <taxon>Bacillales</taxon>
        <taxon>Geomicrobium</taxon>
    </lineage>
</organism>
<gene>
    <name evidence="7" type="ORF">HNR44_000706</name>
</gene>
<evidence type="ECO:0000313" key="8">
    <source>
        <dbReference type="Proteomes" id="UP000568839"/>
    </source>
</evidence>
<evidence type="ECO:0000313" key="7">
    <source>
        <dbReference type="EMBL" id="MBB6448757.1"/>
    </source>
</evidence>
<feature type="transmembrane region" description="Helical" evidence="6">
    <location>
        <begin position="46"/>
        <end position="66"/>
    </location>
</feature>
<dbReference type="PANTHER" id="PTHR43652:SF6">
    <property type="entry name" value="ARGININE REPRESSOR"/>
    <property type="match status" value="1"/>
</dbReference>
<keyword evidence="5 6" id="KW-0472">Membrane</keyword>
<dbReference type="RefSeq" id="WP_184402703.1">
    <property type="nucleotide sequence ID" value="NZ_JACHHJ010000001.1"/>
</dbReference>
<keyword evidence="8" id="KW-1185">Reference proteome</keyword>
<evidence type="ECO:0000256" key="6">
    <source>
        <dbReference type="SAM" id="Phobius"/>
    </source>
</evidence>
<dbReference type="Pfam" id="PF03606">
    <property type="entry name" value="DcuC"/>
    <property type="match status" value="1"/>
</dbReference>